<evidence type="ECO:0000259" key="6">
    <source>
        <dbReference type="PROSITE" id="PS50850"/>
    </source>
</evidence>
<accession>A0A8J2MSF0</accession>
<feature type="domain" description="Major facilitator superfamily (MFS) profile" evidence="6">
    <location>
        <begin position="2930"/>
        <end position="3353"/>
    </location>
</feature>
<protein>
    <submittedName>
        <fullName evidence="7">Similar to CDAN1-interacting nuclease 1 (Xenopus laevis)</fullName>
    </submittedName>
</protein>
<dbReference type="InterPro" id="IPR029404">
    <property type="entry name" value="CDIN1"/>
</dbReference>
<feature type="transmembrane region" description="Helical" evidence="5">
    <location>
        <begin position="1662"/>
        <end position="1684"/>
    </location>
</feature>
<feature type="transmembrane region" description="Helical" evidence="5">
    <location>
        <begin position="2802"/>
        <end position="2827"/>
    </location>
</feature>
<dbReference type="InterPro" id="IPR005828">
    <property type="entry name" value="MFS_sugar_transport-like"/>
</dbReference>
<feature type="transmembrane region" description="Helical" evidence="5">
    <location>
        <begin position="3002"/>
        <end position="3024"/>
    </location>
</feature>
<dbReference type="Pfam" id="PF14811">
    <property type="entry name" value="TPD"/>
    <property type="match status" value="1"/>
</dbReference>
<keyword evidence="2 5" id="KW-0812">Transmembrane</keyword>
<feature type="transmembrane region" description="Helical" evidence="5">
    <location>
        <begin position="3087"/>
        <end position="3105"/>
    </location>
</feature>
<dbReference type="EMBL" id="CAJNRD030001124">
    <property type="protein sequence ID" value="CAG5107095.1"/>
    <property type="molecule type" value="Genomic_DNA"/>
</dbReference>
<feature type="transmembrane region" description="Helical" evidence="5">
    <location>
        <begin position="2848"/>
        <end position="2869"/>
    </location>
</feature>
<feature type="transmembrane region" description="Helical" evidence="5">
    <location>
        <begin position="535"/>
        <end position="560"/>
    </location>
</feature>
<dbReference type="Proteomes" id="UP000786811">
    <property type="component" value="Unassembled WGS sequence"/>
</dbReference>
<feature type="transmembrane region" description="Helical" evidence="5">
    <location>
        <begin position="2526"/>
        <end position="2549"/>
    </location>
</feature>
<organism evidence="7 8">
    <name type="scientific">Cotesia congregata</name>
    <name type="common">Parasitoid wasp</name>
    <name type="synonym">Apanteles congregatus</name>
    <dbReference type="NCBI Taxonomy" id="51543"/>
    <lineage>
        <taxon>Eukaryota</taxon>
        <taxon>Metazoa</taxon>
        <taxon>Ecdysozoa</taxon>
        <taxon>Arthropoda</taxon>
        <taxon>Hexapoda</taxon>
        <taxon>Insecta</taxon>
        <taxon>Pterygota</taxon>
        <taxon>Neoptera</taxon>
        <taxon>Endopterygota</taxon>
        <taxon>Hymenoptera</taxon>
        <taxon>Apocrita</taxon>
        <taxon>Ichneumonoidea</taxon>
        <taxon>Braconidae</taxon>
        <taxon>Microgastrinae</taxon>
        <taxon>Cotesia</taxon>
    </lineage>
</organism>
<feature type="transmembrane region" description="Helical" evidence="5">
    <location>
        <begin position="80"/>
        <end position="105"/>
    </location>
</feature>
<feature type="transmembrane region" description="Helical" evidence="5">
    <location>
        <begin position="257"/>
        <end position="274"/>
    </location>
</feature>
<dbReference type="PROSITE" id="PS50850">
    <property type="entry name" value="MFS"/>
    <property type="match status" value="4"/>
</dbReference>
<dbReference type="OrthoDB" id="1272at2759"/>
<feature type="transmembrane region" description="Helical" evidence="5">
    <location>
        <begin position="2245"/>
        <end position="2267"/>
    </location>
</feature>
<feature type="transmembrane region" description="Helical" evidence="5">
    <location>
        <begin position="1433"/>
        <end position="1454"/>
    </location>
</feature>
<feature type="transmembrane region" description="Helical" evidence="5">
    <location>
        <begin position="2555"/>
        <end position="2574"/>
    </location>
</feature>
<feature type="transmembrane region" description="Helical" evidence="5">
    <location>
        <begin position="1782"/>
        <end position="1807"/>
    </location>
</feature>
<feature type="transmembrane region" description="Helical" evidence="5">
    <location>
        <begin position="1696"/>
        <end position="1716"/>
    </location>
</feature>
<feature type="transmembrane region" description="Helical" evidence="5">
    <location>
        <begin position="3213"/>
        <end position="3235"/>
    </location>
</feature>
<feature type="transmembrane region" description="Helical" evidence="5">
    <location>
        <begin position="3299"/>
        <end position="3319"/>
    </location>
</feature>
<evidence type="ECO:0000256" key="3">
    <source>
        <dbReference type="ARBA" id="ARBA00022989"/>
    </source>
</evidence>
<feature type="transmembrane region" description="Helical" evidence="5">
    <location>
        <begin position="3325"/>
        <end position="3348"/>
    </location>
</feature>
<feature type="transmembrane region" description="Helical" evidence="5">
    <location>
        <begin position="1609"/>
        <end position="1632"/>
    </location>
</feature>
<feature type="transmembrane region" description="Helical" evidence="5">
    <location>
        <begin position="3779"/>
        <end position="3802"/>
    </location>
</feature>
<feature type="transmembrane region" description="Helical" evidence="5">
    <location>
        <begin position="2131"/>
        <end position="2155"/>
    </location>
</feature>
<sequence>MLFSLKLFPSSVRNSALGTCLVMSQIGSMSSPYLVDFLGQVAPWSPTVLCGGALFIAGLLCCIVPCLLQAIDELGRGSKFLWIAFFVSAISSLLKSLHTMSYVFIAEIPEHWCHFPELLDANWTAAQVQNISAVDKCLKYDYNYAYLAHLGYENAGKYVEDFKFNTSLVPCSSFIFDKSEKSTIVNEWSLVCDRQLYRANTYFTYSLGKLLGTGILGVYADKNGRRKALIISLTLQTIAVPLTSIIPWFWGYILCELLIGLSVAAMYSSAYTMVSEIANKNKMKILGTVSDALNPAETYKWHYHYSLFQQLSWFEESPRWLIALNRHNEAQKIIEKYRKITFTPNLITTSIPLTSISIDNSITEEKHQKSFAERYLGNSRILFTDPIYRKKILIMYFSFFVCVMVGYYLIFNVDNFKINRYIFMAAASTTELVSLLTVSIILRCISSQKTTIILYWIASICMLSMIAIPKDNIYMTIGMTVISKFCLSSTFTTNMLFSLKLFPSSVRNSALGSCILMAQVGSMSSPYLVDFLGKVAPWSPSVLCGGALFIAGLLCCIVPVPEHWCSIPEFEKFNWTAKQIKNISEVDECHIYNFNYTDLAGLKYEDAVKYVKDMKFNTSVIPCSSFVFDKNGRSTIVDEWQLVCDKKIYRANTFLAYAFGKLLGDGILGIYSDKYGRKQAMIVSLILQAISVPASAFIPWYWAYFGFKFMTGMSIMSEVTKNNKKNLFGAIIDSMFSIGTLLLIGIAFLPESPRWLLSQSRHEEAQKIVDKYSKTSKTTALIPASPNLSSSPSENEDTKKKVFNIDTFDTNRYIYTAITATVDLIAIILVPIILLCLSCQKASAVINTIVAICMLSIVTVPREHVYIVMALTFVSKFCLMANFTVNMLLASELFPTSVRNSALGSSLLMAQLGSMSSPYIVDFLGNVAWFAPTTLCELFKEIVKDIAKFQGLTRDCADLLIKKYVDVSPNAIHSILSAEVMQKMKTCRNKLHGIRYNHYGNYEKARKDGERPGIIVRMAAKANLPPALLARVILERYFQISRGDISQLMKDTTRIQDVDLAYEIYLCVLYDDRNGLISDSVCLAIGNEYEAKLQYYLDQCNASYSTEDDLRVRGYDKTPDVKLEIPVAVDGFIINWIESKGRFGSPDIHKTHVKEQFLSYWNRFGPGLVIYWFGFVDDIVEANEKKFIIMDHFPENIVHMNPTIPEKIIQETYLLQALDKLGQGSRFLWIIFAINMFIAVLDGLNCMSYVFLTETPNYWCFIPELVNANWTTDQLKSVFPVDKCQKYDYDYKNLANLGYDKAIKSIENLELKPTTIQCTSFLFNDSERHTIVNEWELVCEKNLYRANTFLVYALGMSFGSGILGTYSDRYGRKNSLIVSIILQVVFGPLTAFVPWFWAYMICRFFTGMSICAMASSAYTLLSEVTQNNMRKNLSASIDSTFSVGTFLLIGMAFFLSEWRYLQLALSCFVVPIIILIWYVSIEVLILNRICIIIYIFTSFTPESPRWLISQNRHEEAQKIIEKYDKSFVMPLISIMETSTIKRNSVSSSFVKLEKQKNFFYCNTESLRILFTNSDLRKKILIVYILSYVSSAICYSLIFNSDNFKLDRFIYMSVIAATEMTAHFVALVLLIYLSCRKTLVLAYTIGFIFMAAIPAIPEESKDIMMGFALIAKFCLSIIYTSKLVLIAKLFPSSVKNTAIGTCVLFSEIGGLTAPYIVDILGSVAYWAPTTLCGVLSLFAGILCLLIPRTKPKDKSDFDGRDEMDVKKRCLLQAIDQLREGSTVLWILLIMNLSTTFLFGINSMSYVFITEVPKYWCSPPELLKANWTIDQIKNITAVDDCHTYKYNYSYLASKGYDKVSRYVKDVKFLPSVDSCSSFTFDESKRSTIVNEWSLVCDRKLYRANTFLVYSLGIVTGSGLLGTYADKYGRKNSLIISIIFQVIAGPTSALVPWFWAYMIFRFFTGFSVGAMYSSAFTILSEITKGNRRKFFAAGLDASFSFGTFFLIGMAYFLPNWRQLQLAMWIPESPRWLISQNRYDEAQKIIEKYSKSFVMTQTSAAENQTNDSTLSSSECSPKLEENKGFFKRNSESLRILFTQSDLRKKILFMHFSYYVTAVASLTLAFNVDNFKSNRYIYLSILSINEVIANLATSVVLMFISCRKTLIINYFIGSSLMMAIIAVPEDNKNIIFGLALTAKFCTSASFTTNLVLNSELFPTNVRNTAFGTCIVMGQLGSLTAPYVVDLLGDLIWYAPTTFCGLLSLTVGLLGLLTPLTKIDDENDCTVEEKLTKEKTLLKAVDDLGEGSAFLWTIFVFNILTMILFGLNTMSYIFITEVCMSDYFCIPEFFCSIPELTKKKWTIEQIKNVSITNECQKYDYNYTQFAELGYDEALQYIANSESNPHVISCPSFTFDESGRSTIINEWDLVCDRSLYRPLTFSIFSFGMTCGSGILGTYADKHGRKSSLIISIILQTIVCPASALVPWFWAFIIFKFLTGVSIGAINSLFNIVIKTIIFYLAVTEVARSKRIKVFAAILDATYSIGTYFVIGMAYALPNWRHLQLAVSSFILPMIILICICVKKLWIPESPKWLISQNRYDEAQKIIEKYSKSFVVTPTPAAANQTNDSTLSSSEYSPTLEENKGFFKRNSESLRILFIQSDLRKKILFMYFSYYVTSIISFSLAFNADNFKLDSYIYLLIISLVDAAAHLTTSIILMFLSCRKSLIIMYVIGFIVMIAILAVPLESKIIIAVLALVSKFCLSVSFTANLVLNSELFPTIVRNTAFGTCLVLSQLGSMSAPFVVDILGNVTWWLPTTFCSVLALFAAFLCIITPLTKIDEENESREKCLLQAVDELGQGSSLVWIVFIINLFTLQLFGLNSMAYVFIAEIPEFRCFIPELSDANWTTDQINEISIFDTCQHYDHNHTYLANLGYDRAVQFVEELEFLPNIISCSSFTFDNERSTIVDEWELVCEKKLYRATTFLLYALGITCGSGILGIYSDAYGRKKSLVISIVLQVIAGPASALAPWFWAYSLCRFITGMSTGGMYSSAFTILSEISKDKRRKVFAASIDSTFSIGIFFLIGIAHFLTNWRQIQLGISCFLIPIIALIWFIPESPRWLIAQNPQKIIEKYHKSFATTLSSSEENKKKESQLSSIANIPVLPKKEGSFFRRNFGSLGILLTTSDLRRKILVMYFSYYVTTVVSLSLVFSIDNFKADRYIYMSVVALNEIIAHMAILVVLMFVSPRKLLVIVYMIGAVLTISILAASEENKTMIMGLALAARFCTSASFTINLVLNTELFSSNVRNTALGTCVVTGQLGSLTAPYIVDILGSIAFWAPTTLCSVLFLLASLFGFILPRSKIEEEENPLGVKEDNKGKNKIQEECLLQAIDDMGGRSSKLLWIIFIVNFFTLQLYGNNSMSYVFISEVPEFHCSIPELKNANWTTDQINEIAIVDSCTQYKLNYTHLANLGYDNALEFVKESEFLPSVVSCTSFTFNESVHSTIVDEWELVCEKKLYRANTFLVYSLGVMVGSGILGIIADKYGRKNSLIISIVLQVIASPTSALVPWFWMFIICKFFIGMSTGAISCDGQHKKSVCRYSRCVFFDWNVFCYRNGILFKNLATIATSNFLWLISQNRFDEAQKIIEKYHKSFVMTPNNSLEDSKTDDKFSLSKLPNINQENEGFFHRNVESLRILFTQPDLRKKMLIMYFSYYVTAATSYALVFSIDNFKSDRYVYVAILAFNDIIAHLSILAILIYLSGQKALIMTHSTASLLMITILAISEDNKNIIMGLALAAKFCAATSFTANLVLLSELFPTNVKNTALGTCVVMGQVGSMTSPYIVDVLGSIAWWAPTTLCSTLSIMAGLLCLTIPRTRINDEMMINDIFDFHWYVY</sequence>
<feature type="transmembrane region" description="Helical" evidence="5">
    <location>
        <begin position="3240"/>
        <end position="3259"/>
    </location>
</feature>
<feature type="transmembrane region" description="Helical" evidence="5">
    <location>
        <begin position="1898"/>
        <end position="1919"/>
    </location>
</feature>
<feature type="transmembrane region" description="Helical" evidence="5">
    <location>
        <begin position="1460"/>
        <end position="1479"/>
    </location>
</feature>
<feature type="transmembrane region" description="Helical" evidence="5">
    <location>
        <begin position="2719"/>
        <end position="2735"/>
    </location>
</feature>
<feature type="transmembrane region" description="Helical" evidence="5">
    <location>
        <begin position="2162"/>
        <end position="2179"/>
    </location>
</feature>
<feature type="transmembrane region" description="Helical" evidence="5">
    <location>
        <begin position="422"/>
        <end position="445"/>
    </location>
</feature>
<feature type="transmembrane region" description="Helical" evidence="5">
    <location>
        <begin position="3059"/>
        <end position="3081"/>
    </location>
</feature>
<feature type="transmembrane region" description="Helical" evidence="5">
    <location>
        <begin position="2493"/>
        <end position="2514"/>
    </location>
</feature>
<evidence type="ECO:0000256" key="5">
    <source>
        <dbReference type="SAM" id="Phobius"/>
    </source>
</evidence>
<feature type="transmembrane region" description="Helical" evidence="5">
    <location>
        <begin position="228"/>
        <end position="251"/>
    </location>
</feature>
<feature type="transmembrane region" description="Helical" evidence="5">
    <location>
        <begin position="1722"/>
        <end position="1745"/>
    </location>
</feature>
<feature type="transmembrane region" description="Helical" evidence="5">
    <location>
        <begin position="3265"/>
        <end position="3287"/>
    </location>
</feature>
<feature type="transmembrane region" description="Helical" evidence="5">
    <location>
        <begin position="2975"/>
        <end position="2995"/>
    </location>
</feature>
<feature type="transmembrane region" description="Helical" evidence="5">
    <location>
        <begin position="3391"/>
        <end position="3407"/>
    </location>
</feature>
<feature type="transmembrane region" description="Helical" evidence="5">
    <location>
        <begin position="1639"/>
        <end position="1656"/>
    </location>
</feature>
<feature type="transmembrane region" description="Helical" evidence="5">
    <location>
        <begin position="452"/>
        <end position="468"/>
    </location>
</feature>
<dbReference type="PROSITE" id="PS00217">
    <property type="entry name" value="SUGAR_TRANSPORT_2"/>
    <property type="match status" value="2"/>
</dbReference>
<feature type="transmembrane region" description="Helical" evidence="5">
    <location>
        <begin position="3697"/>
        <end position="3714"/>
    </location>
</feature>
<feature type="transmembrane region" description="Helical" evidence="5">
    <location>
        <begin position="2659"/>
        <end position="2677"/>
    </location>
</feature>
<evidence type="ECO:0000313" key="7">
    <source>
        <dbReference type="EMBL" id="CAG5107095.1"/>
    </source>
</evidence>
<dbReference type="Gene3D" id="1.10.286.90">
    <property type="entry name" value="MFS transporter, transmembrane helix TM10b"/>
    <property type="match status" value="1"/>
</dbReference>
<feature type="transmembrane region" description="Helical" evidence="5">
    <location>
        <begin position="3182"/>
        <end position="3201"/>
    </location>
</feature>
<feature type="transmembrane region" description="Helical" evidence="5">
    <location>
        <begin position="1988"/>
        <end position="2010"/>
    </location>
</feature>
<feature type="domain" description="Major facilitator superfamily (MFS) profile" evidence="6">
    <location>
        <begin position="2308"/>
        <end position="2829"/>
    </location>
</feature>
<dbReference type="InterPro" id="IPR036259">
    <property type="entry name" value="MFS_trans_sf"/>
</dbReference>
<dbReference type="InterPro" id="IPR005829">
    <property type="entry name" value="Sugar_transporter_CS"/>
</dbReference>
<feature type="transmembrane region" description="Helical" evidence="5">
    <location>
        <begin position="3756"/>
        <end position="3773"/>
    </location>
</feature>
<feature type="transmembrane region" description="Helical" evidence="5">
    <location>
        <begin position="727"/>
        <end position="749"/>
    </location>
</feature>
<evidence type="ECO:0000256" key="2">
    <source>
        <dbReference type="ARBA" id="ARBA00022692"/>
    </source>
</evidence>
<feature type="transmembrane region" description="Helical" evidence="5">
    <location>
        <begin position="813"/>
        <end position="837"/>
    </location>
</feature>
<dbReference type="Pfam" id="PF00083">
    <property type="entry name" value="Sugar_tr"/>
    <property type="match status" value="8"/>
</dbReference>
<dbReference type="GO" id="GO:0016020">
    <property type="term" value="C:membrane"/>
    <property type="evidence" value="ECO:0007669"/>
    <property type="project" value="UniProtKB-SubCell"/>
</dbReference>
<feature type="transmembrane region" description="Helical" evidence="5">
    <location>
        <begin position="1376"/>
        <end position="1398"/>
    </location>
</feature>
<feature type="transmembrane region" description="Helical" evidence="5">
    <location>
        <begin position="1959"/>
        <end position="1976"/>
    </location>
</feature>
<dbReference type="InterPro" id="IPR020846">
    <property type="entry name" value="MFS_dom"/>
</dbReference>
<evidence type="ECO:0000313" key="8">
    <source>
        <dbReference type="Proteomes" id="UP000786811"/>
    </source>
</evidence>
<feature type="transmembrane region" description="Helical" evidence="5">
    <location>
        <begin position="1343"/>
        <end position="1364"/>
    </location>
</feature>
<keyword evidence="8" id="KW-1185">Reference proteome</keyword>
<dbReference type="PANTHER" id="PTHR24064">
    <property type="entry name" value="SOLUTE CARRIER FAMILY 22 MEMBER"/>
    <property type="match status" value="1"/>
</dbReference>
<feature type="transmembrane region" description="Helical" evidence="5">
    <location>
        <begin position="2219"/>
        <end position="2239"/>
    </location>
</feature>
<feature type="domain" description="Major facilitator superfamily (MFS) profile" evidence="6">
    <location>
        <begin position="1293"/>
        <end position="1749"/>
    </location>
</feature>
<feature type="transmembrane region" description="Helical" evidence="5">
    <location>
        <begin position="2461"/>
        <end position="2487"/>
    </location>
</feature>
<feature type="transmembrane region" description="Helical" evidence="5">
    <location>
        <begin position="1227"/>
        <end position="1252"/>
    </location>
</feature>
<feature type="transmembrane region" description="Helical" evidence="5">
    <location>
        <begin position="3538"/>
        <end position="3554"/>
    </location>
</feature>
<proteinExistence type="predicted"/>
<feature type="transmembrane region" description="Helical" evidence="5">
    <location>
        <begin position="2303"/>
        <end position="2329"/>
    </location>
</feature>
<feature type="domain" description="Major facilitator superfamily (MFS) profile" evidence="6">
    <location>
        <begin position="1857"/>
        <end position="2272"/>
    </location>
</feature>
<dbReference type="PROSITE" id="PS00216">
    <property type="entry name" value="SUGAR_TRANSPORT_1"/>
    <property type="match status" value="3"/>
</dbReference>
<evidence type="ECO:0000256" key="4">
    <source>
        <dbReference type="ARBA" id="ARBA00023136"/>
    </source>
</evidence>
<dbReference type="SUPFAM" id="SSF103473">
    <property type="entry name" value="MFS general substrate transporter"/>
    <property type="match status" value="7"/>
</dbReference>
<feature type="transmembrane region" description="Helical" evidence="5">
    <location>
        <begin position="392"/>
        <end position="410"/>
    </location>
</feature>
<feature type="transmembrane region" description="Helical" evidence="5">
    <location>
        <begin position="202"/>
        <end position="221"/>
    </location>
</feature>
<feature type="transmembrane region" description="Helical" evidence="5">
    <location>
        <begin position="3839"/>
        <end position="3862"/>
    </location>
</feature>
<feature type="transmembrane region" description="Helical" evidence="5">
    <location>
        <begin position="2741"/>
        <end position="2764"/>
    </location>
</feature>
<feature type="transmembrane region" description="Helical" evidence="5">
    <location>
        <begin position="654"/>
        <end position="671"/>
    </location>
</feature>
<dbReference type="Gene3D" id="1.20.1250.20">
    <property type="entry name" value="MFS general substrate transporter like domains"/>
    <property type="match status" value="10"/>
</dbReference>
<feature type="transmembrane region" description="Helical" evidence="5">
    <location>
        <begin position="683"/>
        <end position="707"/>
    </location>
</feature>
<feature type="transmembrane region" description="Helical" evidence="5">
    <location>
        <begin position="844"/>
        <end position="860"/>
    </location>
</feature>
<feature type="transmembrane region" description="Helical" evidence="5">
    <location>
        <begin position="3513"/>
        <end position="3531"/>
    </location>
</feature>
<feature type="transmembrane region" description="Helical" evidence="5">
    <location>
        <begin position="46"/>
        <end position="68"/>
    </location>
</feature>
<name>A0A8J2MSF0_COTCN</name>
<feature type="transmembrane region" description="Helical" evidence="5">
    <location>
        <begin position="2185"/>
        <end position="2207"/>
    </location>
</feature>
<gene>
    <name evidence="7" type="ORF">HICCMSTLAB_LOCUS12583</name>
</gene>
<comment type="subcellular location">
    <subcellularLocation>
        <location evidence="1">Membrane</location>
        <topology evidence="1">Multi-pass membrane protein</topology>
    </subcellularLocation>
</comment>
<feature type="transmembrane region" description="Helical" evidence="5">
    <location>
        <begin position="3726"/>
        <end position="3749"/>
    </location>
</feature>
<evidence type="ECO:0000256" key="1">
    <source>
        <dbReference type="ARBA" id="ARBA00004141"/>
    </source>
</evidence>
<feature type="transmembrane region" description="Helical" evidence="5">
    <location>
        <begin position="1579"/>
        <end position="1597"/>
    </location>
</feature>
<feature type="transmembrane region" description="Helical" evidence="5">
    <location>
        <begin position="2689"/>
        <end position="2712"/>
    </location>
</feature>
<keyword evidence="3 5" id="KW-1133">Transmembrane helix</keyword>
<comment type="caution">
    <text evidence="7">The sequence shown here is derived from an EMBL/GenBank/DDBJ whole genome shotgun (WGS) entry which is preliminary data.</text>
</comment>
<reference evidence="7" key="1">
    <citation type="submission" date="2021-04" db="EMBL/GenBank/DDBJ databases">
        <authorList>
            <person name="Chebbi M.A.C M."/>
        </authorList>
    </citation>
    <scope>NUCLEOTIDE SEQUENCE</scope>
</reference>
<feature type="transmembrane region" description="Helical" evidence="5">
    <location>
        <begin position="1931"/>
        <end position="1953"/>
    </location>
</feature>
<keyword evidence="4 5" id="KW-0472">Membrane</keyword>
<dbReference type="GO" id="GO:0022857">
    <property type="term" value="F:transmembrane transporter activity"/>
    <property type="evidence" value="ECO:0007669"/>
    <property type="project" value="InterPro"/>
</dbReference>